<dbReference type="PANTHER" id="PTHR43685">
    <property type="entry name" value="GLYCOSYLTRANSFERASE"/>
    <property type="match status" value="1"/>
</dbReference>
<evidence type="ECO:0000256" key="3">
    <source>
        <dbReference type="ARBA" id="ARBA00022679"/>
    </source>
</evidence>
<evidence type="ECO:0000313" key="5">
    <source>
        <dbReference type="EMBL" id="HIY78223.1"/>
    </source>
</evidence>
<dbReference type="InterPro" id="IPR029044">
    <property type="entry name" value="Nucleotide-diphossugar_trans"/>
</dbReference>
<organism evidence="5 6">
    <name type="scientific">Candidatus Borkfalkia excrementavium</name>
    <dbReference type="NCBI Taxonomy" id="2838505"/>
    <lineage>
        <taxon>Bacteria</taxon>
        <taxon>Bacillati</taxon>
        <taxon>Bacillota</taxon>
        <taxon>Clostridia</taxon>
        <taxon>Christensenellales</taxon>
        <taxon>Christensenellaceae</taxon>
        <taxon>Candidatus Borkfalkia</taxon>
    </lineage>
</organism>
<keyword evidence="3 5" id="KW-0808">Transferase</keyword>
<evidence type="ECO:0000256" key="1">
    <source>
        <dbReference type="ARBA" id="ARBA00006739"/>
    </source>
</evidence>
<protein>
    <submittedName>
        <fullName evidence="5">Glycosyltransferase</fullName>
        <ecNumber evidence="5">2.4.-.-</ecNumber>
    </submittedName>
</protein>
<comment type="similarity">
    <text evidence="1">Belongs to the glycosyltransferase 2 family.</text>
</comment>
<evidence type="ECO:0000259" key="4">
    <source>
        <dbReference type="Pfam" id="PF00535"/>
    </source>
</evidence>
<dbReference type="InterPro" id="IPR050834">
    <property type="entry name" value="Glycosyltransf_2"/>
</dbReference>
<proteinExistence type="inferred from homology"/>
<dbReference type="EMBL" id="DXCO01000031">
    <property type="protein sequence ID" value="HIY78223.1"/>
    <property type="molecule type" value="Genomic_DNA"/>
</dbReference>
<reference evidence="5" key="1">
    <citation type="journal article" date="2021" name="PeerJ">
        <title>Extensive microbial diversity within the chicken gut microbiome revealed by metagenomics and culture.</title>
        <authorList>
            <person name="Gilroy R."/>
            <person name="Ravi A."/>
            <person name="Getino M."/>
            <person name="Pursley I."/>
            <person name="Horton D.L."/>
            <person name="Alikhan N.F."/>
            <person name="Baker D."/>
            <person name="Gharbi K."/>
            <person name="Hall N."/>
            <person name="Watson M."/>
            <person name="Adriaenssens E.M."/>
            <person name="Foster-Nyarko E."/>
            <person name="Jarju S."/>
            <person name="Secka A."/>
            <person name="Antonio M."/>
            <person name="Oren A."/>
            <person name="Chaudhuri R.R."/>
            <person name="La Ragione R."/>
            <person name="Hildebrand F."/>
            <person name="Pallen M.J."/>
        </authorList>
    </citation>
    <scope>NUCLEOTIDE SEQUENCE</scope>
    <source>
        <strain evidence="5">CHK199-9574</strain>
    </source>
</reference>
<evidence type="ECO:0000256" key="2">
    <source>
        <dbReference type="ARBA" id="ARBA00022676"/>
    </source>
</evidence>
<comment type="caution">
    <text evidence="5">The sequence shown here is derived from an EMBL/GenBank/DDBJ whole genome shotgun (WGS) entry which is preliminary data.</text>
</comment>
<name>A0A9D2CEW1_9FIRM</name>
<dbReference type="Proteomes" id="UP000824135">
    <property type="component" value="Unassembled WGS sequence"/>
</dbReference>
<gene>
    <name evidence="5" type="ORF">H9728_04185</name>
</gene>
<dbReference type="GO" id="GO:0016757">
    <property type="term" value="F:glycosyltransferase activity"/>
    <property type="evidence" value="ECO:0007669"/>
    <property type="project" value="UniProtKB-KW"/>
</dbReference>
<dbReference type="PANTHER" id="PTHR43685:SF5">
    <property type="entry name" value="GLYCOSYLTRANSFERASE EPSE-RELATED"/>
    <property type="match status" value="1"/>
</dbReference>
<evidence type="ECO:0000313" key="6">
    <source>
        <dbReference type="Proteomes" id="UP000824135"/>
    </source>
</evidence>
<dbReference type="SUPFAM" id="SSF53448">
    <property type="entry name" value="Nucleotide-diphospho-sugar transferases"/>
    <property type="match status" value="1"/>
</dbReference>
<dbReference type="Pfam" id="PF00535">
    <property type="entry name" value="Glycos_transf_2"/>
    <property type="match status" value="1"/>
</dbReference>
<feature type="domain" description="Glycosyltransferase 2-like" evidence="4">
    <location>
        <begin position="3"/>
        <end position="131"/>
    </location>
</feature>
<keyword evidence="2 5" id="KW-0328">Glycosyltransferase</keyword>
<dbReference type="AlphaFoldDB" id="A0A9D2CEW1"/>
<reference evidence="5" key="2">
    <citation type="submission" date="2021-04" db="EMBL/GenBank/DDBJ databases">
        <authorList>
            <person name="Gilroy R."/>
        </authorList>
    </citation>
    <scope>NUCLEOTIDE SEQUENCE</scope>
    <source>
        <strain evidence="5">CHK199-9574</strain>
    </source>
</reference>
<dbReference type="InterPro" id="IPR001173">
    <property type="entry name" value="Glyco_trans_2-like"/>
</dbReference>
<dbReference type="Gene3D" id="3.90.550.10">
    <property type="entry name" value="Spore Coat Polysaccharide Biosynthesis Protein SpsA, Chain A"/>
    <property type="match status" value="1"/>
</dbReference>
<dbReference type="EC" id="2.4.-.-" evidence="5"/>
<sequence>MISVIMGVYNAEKTVLRAAESILAEQEELELILIDDASTDGTPDVLGALKERDARVLLLRNDQNRGLAYSLNAGLHVARGEFIARMDADDFSHAGRLAAQKKFLEENPSYAFVGSAANLAEQGKIYGRRSFPAAPDEKELIRRCPFIHPSLMFRAEALKRVGGYRDAKFTCRCEDYDLYFRLYKQKLIGYNIRDALIDYEEKRGDASKHTAKTRLNEFKVRVKGSLSLGKPLGALIAFRCLLLMVMPKKMYIKLKNKKAEKVADADNQV</sequence>
<accession>A0A9D2CEW1</accession>